<dbReference type="InterPro" id="IPR001509">
    <property type="entry name" value="Epimerase_deHydtase"/>
</dbReference>
<organism evidence="4 5">
    <name type="scientific">Gottfriedia solisilvae</name>
    <dbReference type="NCBI Taxonomy" id="1516104"/>
    <lineage>
        <taxon>Bacteria</taxon>
        <taxon>Bacillati</taxon>
        <taxon>Bacillota</taxon>
        <taxon>Bacilli</taxon>
        <taxon>Bacillales</taxon>
        <taxon>Bacillaceae</taxon>
        <taxon>Gottfriedia</taxon>
    </lineage>
</organism>
<sequence>MNILLTGGTGFIGSLLVKELIRKEYHCYVVTRSHTDSQIPQVTFITWEQLTSNSFDEPIDVVINLAGESINSGRWTNSVKDKILQSRIQSTSKLITWLERQAHRPNLLINASAIGFYGTSETKTFTENDKPKSTDFLATTVRTWENVATKAEELGIRTVLARFGIVLGLEGGALPKMILPYKLFIGGPIGSGSQWMSWIHLKDVVGLIVHSIENKEIHGPMNFVSPTPVTMKEFSKILSKSLKRPNLLKVPEFVLQMLLGEMSMLILEGQKVSPTVAIQTNYNFQFTSLKDALDYTLK</sequence>
<dbReference type="Gene3D" id="3.40.50.720">
    <property type="entry name" value="NAD(P)-binding Rossmann-like Domain"/>
    <property type="match status" value="1"/>
</dbReference>
<dbReference type="InterPro" id="IPR013549">
    <property type="entry name" value="DUF1731"/>
</dbReference>
<dbReference type="RefSeq" id="WP_088002347.1">
    <property type="nucleotide sequence ID" value="NZ_BMHB01000003.1"/>
</dbReference>
<comment type="caution">
    <text evidence="4">The sequence shown here is derived from an EMBL/GenBank/DDBJ whole genome shotgun (WGS) entry which is preliminary data.</text>
</comment>
<dbReference type="Proteomes" id="UP000626244">
    <property type="component" value="Unassembled WGS sequence"/>
</dbReference>
<gene>
    <name evidence="4" type="ORF">GCM10007380_36550</name>
</gene>
<evidence type="ECO:0000313" key="5">
    <source>
        <dbReference type="Proteomes" id="UP000626244"/>
    </source>
</evidence>
<dbReference type="Pfam" id="PF01370">
    <property type="entry name" value="Epimerase"/>
    <property type="match status" value="1"/>
</dbReference>
<dbReference type="OrthoDB" id="9801773at2"/>
<keyword evidence="5" id="KW-1185">Reference proteome</keyword>
<dbReference type="CDD" id="cd05242">
    <property type="entry name" value="SDR_a8"/>
    <property type="match status" value="1"/>
</dbReference>
<feature type="domain" description="DUF1731" evidence="3">
    <location>
        <begin position="250"/>
        <end position="294"/>
    </location>
</feature>
<dbReference type="Pfam" id="PF08338">
    <property type="entry name" value="DUF1731"/>
    <property type="match status" value="1"/>
</dbReference>
<comment type="similarity">
    <text evidence="1">Belongs to the NAD(P)-dependent epimerase/dehydratase family. SDR39U1 subfamily.</text>
</comment>
<dbReference type="AlphaFoldDB" id="A0A8J3AP20"/>
<evidence type="ECO:0000259" key="2">
    <source>
        <dbReference type="Pfam" id="PF01370"/>
    </source>
</evidence>
<proteinExistence type="inferred from homology"/>
<reference evidence="5" key="1">
    <citation type="journal article" date="2019" name="Int. J. Syst. Evol. Microbiol.">
        <title>The Global Catalogue of Microorganisms (GCM) 10K type strain sequencing project: providing services to taxonomists for standard genome sequencing and annotation.</title>
        <authorList>
            <consortium name="The Broad Institute Genomics Platform"/>
            <consortium name="The Broad Institute Genome Sequencing Center for Infectious Disease"/>
            <person name="Wu L."/>
            <person name="Ma J."/>
        </authorList>
    </citation>
    <scope>NUCLEOTIDE SEQUENCE [LARGE SCALE GENOMIC DNA]</scope>
    <source>
        <strain evidence="5">CGMCC 1.14993</strain>
    </source>
</reference>
<dbReference type="PANTHER" id="PTHR11092">
    <property type="entry name" value="SUGAR NUCLEOTIDE EPIMERASE RELATED"/>
    <property type="match status" value="1"/>
</dbReference>
<dbReference type="NCBIfam" id="TIGR01777">
    <property type="entry name" value="yfcH"/>
    <property type="match status" value="1"/>
</dbReference>
<feature type="domain" description="NAD-dependent epimerase/dehydratase" evidence="2">
    <location>
        <begin position="3"/>
        <end position="215"/>
    </location>
</feature>
<accession>A0A8J3AP20</accession>
<dbReference type="InterPro" id="IPR036291">
    <property type="entry name" value="NAD(P)-bd_dom_sf"/>
</dbReference>
<evidence type="ECO:0000313" key="4">
    <source>
        <dbReference type="EMBL" id="GGI17159.1"/>
    </source>
</evidence>
<dbReference type="PANTHER" id="PTHR11092:SF0">
    <property type="entry name" value="EPIMERASE FAMILY PROTEIN SDR39U1"/>
    <property type="match status" value="1"/>
</dbReference>
<dbReference type="SUPFAM" id="SSF51735">
    <property type="entry name" value="NAD(P)-binding Rossmann-fold domains"/>
    <property type="match status" value="1"/>
</dbReference>
<protein>
    <submittedName>
        <fullName evidence="4">Epimerase</fullName>
    </submittedName>
</protein>
<dbReference type="InterPro" id="IPR010099">
    <property type="entry name" value="SDR39U1"/>
</dbReference>
<dbReference type="EMBL" id="BMHB01000003">
    <property type="protein sequence ID" value="GGI17159.1"/>
    <property type="molecule type" value="Genomic_DNA"/>
</dbReference>
<evidence type="ECO:0000259" key="3">
    <source>
        <dbReference type="Pfam" id="PF08338"/>
    </source>
</evidence>
<evidence type="ECO:0000256" key="1">
    <source>
        <dbReference type="ARBA" id="ARBA00009353"/>
    </source>
</evidence>
<name>A0A8J3AP20_9BACI</name>